<dbReference type="GO" id="GO:0071944">
    <property type="term" value="C:cell periphery"/>
    <property type="evidence" value="ECO:0007669"/>
    <property type="project" value="UniProtKB-ARBA"/>
</dbReference>
<feature type="compositionally biased region" description="Polar residues" evidence="5">
    <location>
        <begin position="1072"/>
        <end position="1092"/>
    </location>
</feature>
<dbReference type="Proteomes" id="UP001140511">
    <property type="component" value="Unassembled WGS sequence"/>
</dbReference>
<evidence type="ECO:0008006" key="9">
    <source>
        <dbReference type="Google" id="ProtNLM"/>
    </source>
</evidence>
<feature type="region of interest" description="Disordered" evidence="5">
    <location>
        <begin position="969"/>
        <end position="1020"/>
    </location>
</feature>
<accession>A0A9W9B608</accession>
<feature type="region of interest" description="Disordered" evidence="5">
    <location>
        <begin position="237"/>
        <end position="260"/>
    </location>
</feature>
<feature type="compositionally biased region" description="Polar residues" evidence="5">
    <location>
        <begin position="465"/>
        <end position="475"/>
    </location>
</feature>
<proteinExistence type="predicted"/>
<dbReference type="GeneID" id="80869948"/>
<dbReference type="InterPro" id="IPR015915">
    <property type="entry name" value="Kelch-typ_b-propeller"/>
</dbReference>
<feature type="region of interest" description="Disordered" evidence="5">
    <location>
        <begin position="708"/>
        <end position="835"/>
    </location>
</feature>
<keyword evidence="8" id="KW-1185">Reference proteome</keyword>
<comment type="caution">
    <text evidence="7">The sequence shown here is derived from an EMBL/GenBank/DDBJ whole genome shotgun (WGS) entry which is preliminary data.</text>
</comment>
<feature type="region of interest" description="Disordered" evidence="5">
    <location>
        <begin position="660"/>
        <end position="690"/>
    </location>
</feature>
<dbReference type="PANTHER" id="PTHR15549">
    <property type="entry name" value="PAIRED IMMUNOGLOBULIN-LIKE TYPE 2 RECEPTOR"/>
    <property type="match status" value="1"/>
</dbReference>
<keyword evidence="3 6" id="KW-1133">Transmembrane helix</keyword>
<dbReference type="EMBL" id="JAOPEN010000005">
    <property type="protein sequence ID" value="KAJ4857153.1"/>
    <property type="molecule type" value="Genomic_DNA"/>
</dbReference>
<reference evidence="7" key="1">
    <citation type="submission" date="2022-09" db="EMBL/GenBank/DDBJ databases">
        <title>Chromosome-level assembly of Trichoderma breve T069, a fungus used in development of biopesticide product.</title>
        <authorList>
            <person name="Lin R."/>
            <person name="Liu T."/>
        </authorList>
    </citation>
    <scope>NUCLEOTIDE SEQUENCE</scope>
    <source>
        <strain evidence="7">T069</strain>
    </source>
</reference>
<feature type="region of interest" description="Disordered" evidence="5">
    <location>
        <begin position="1070"/>
        <end position="1110"/>
    </location>
</feature>
<evidence type="ECO:0000256" key="2">
    <source>
        <dbReference type="ARBA" id="ARBA00022692"/>
    </source>
</evidence>
<dbReference type="InterPro" id="IPR051694">
    <property type="entry name" value="Immunoregulatory_rcpt-like"/>
</dbReference>
<evidence type="ECO:0000256" key="1">
    <source>
        <dbReference type="ARBA" id="ARBA00004167"/>
    </source>
</evidence>
<feature type="compositionally biased region" description="Basic and acidic residues" evidence="5">
    <location>
        <begin position="1010"/>
        <end position="1020"/>
    </location>
</feature>
<evidence type="ECO:0000256" key="4">
    <source>
        <dbReference type="ARBA" id="ARBA00023136"/>
    </source>
</evidence>
<protein>
    <recommendedName>
        <fullName evidence="9">Galactose oxidase</fullName>
    </recommendedName>
</protein>
<comment type="subcellular location">
    <subcellularLocation>
        <location evidence="1">Membrane</location>
        <topology evidence="1">Single-pass membrane protein</topology>
    </subcellularLocation>
</comment>
<evidence type="ECO:0000256" key="6">
    <source>
        <dbReference type="SAM" id="Phobius"/>
    </source>
</evidence>
<dbReference type="RefSeq" id="XP_056026209.1">
    <property type="nucleotide sequence ID" value="XM_056175260.1"/>
</dbReference>
<evidence type="ECO:0000313" key="7">
    <source>
        <dbReference type="EMBL" id="KAJ4857153.1"/>
    </source>
</evidence>
<organism evidence="7 8">
    <name type="scientific">Trichoderma breve</name>
    <dbReference type="NCBI Taxonomy" id="2034170"/>
    <lineage>
        <taxon>Eukaryota</taxon>
        <taxon>Fungi</taxon>
        <taxon>Dikarya</taxon>
        <taxon>Ascomycota</taxon>
        <taxon>Pezizomycotina</taxon>
        <taxon>Sordariomycetes</taxon>
        <taxon>Hypocreomycetidae</taxon>
        <taxon>Hypocreales</taxon>
        <taxon>Hypocreaceae</taxon>
        <taxon>Trichoderma</taxon>
    </lineage>
</organism>
<evidence type="ECO:0000313" key="8">
    <source>
        <dbReference type="Proteomes" id="UP001140511"/>
    </source>
</evidence>
<dbReference type="GO" id="GO:0016020">
    <property type="term" value="C:membrane"/>
    <property type="evidence" value="ECO:0007669"/>
    <property type="project" value="UniProtKB-SubCell"/>
</dbReference>
<keyword evidence="2 6" id="KW-0812">Transmembrane</keyword>
<feature type="region of interest" description="Disordered" evidence="5">
    <location>
        <begin position="449"/>
        <end position="475"/>
    </location>
</feature>
<dbReference type="Gene3D" id="2.120.10.80">
    <property type="entry name" value="Kelch-type beta propeller"/>
    <property type="match status" value="1"/>
</dbReference>
<evidence type="ECO:0000256" key="5">
    <source>
        <dbReference type="SAM" id="MobiDB-lite"/>
    </source>
</evidence>
<sequence>MSVRIQSMAVPPEPFARGRAQPHRATPGLARSSRFIWSAALLLGAPLVTAAHSFPYVPTQILTPDACFNQSACHAPDIAYIFTQDSDDNVQFLSLNISSKVGTDTKLNPVTTSLPFVSGDNPKNTAFGAVRTEEGAVLVYAGECDQGPGNVWTYGEGAAAGGSGDAAWEKHATTLGKSQKSTSSRGPYFLGGTIAFSGTLAPLLDEPTIYSYGGMCDTPSDSSKNWQSAANYTTGMMSLSPADNSPSSKSYAQDTASNSGPKTPIAGFSLTALQSSMSNNSGTVTQQTAYVIIGGHTKQAFINMSTSAVWNLPEESWSYVNVQQSTDNSPDGVESRSGHTATLSQDGRSIIVLGGWVGDVTNAAEPQLAILEMGQAYDSWRWTIPKQQPDFGDSGIYGHGAAILPGNVMMVYGGWQISDSDSSSKMKRQTGVTTAPQFLNLTDLTWATTYNNPTPAEPEGKGPNASPTQAANSSDDGSKAKILGLSIGFGIGGGLVLLVLVLVMFFCWRKRQRRRAAREETIRGMAQDASMFIHDSVDMTERPDAFPWGYRSWYNNGQDPYNSSGDDRSLGYESIRGSYGGYAPVVPGVARKPVSRQIRGGYIPANQLNSFVSTPGQIHPIMEDEEEDLAYQRVNPVEATTPTSDAYSDPFLTPTVAVASGGLPVFQPPPPGQSTAGPSTDGPFQHDPDVQDWVSDVDAADAMLARYNSTRAQGRNSPTRRNSQRSSGAREDDLRTESALSESNRSAGDGLGRSSSGRWSAIVTGGLFGGSSAPTTEPGKPGSSSSSSYNTAKSGFGALQAEGPNLLLGRSSPYEDDEFQQPSSPSKSKPPRRSWLGSLRRVFSGSESTSGDLSVRDRSPQREISTDMLSHDYEPPLAALGSELLRRKQGRQDWESGEGSGAQENEWDIERAVENRLVQVMFTVPKERLRVVNADDLDDGTSTDERQPLHMPQTAELVDMDKRLSMVTPSLRSGSKLSSHHDDEGGGVPVDQGDRDDGFLRINQDDYEDRSEGSERGEMIERPLSVVTDMSRPLSVATDVSFARSASVYTAEAMTFERPKTRVLQMVDRIESASNSPTKEASPSISRSNTPGIRSVKSKKSLRSEDLRRQ</sequence>
<name>A0A9W9B608_9HYPO</name>
<feature type="transmembrane region" description="Helical" evidence="6">
    <location>
        <begin position="482"/>
        <end position="508"/>
    </location>
</feature>
<dbReference type="InterPro" id="IPR011043">
    <property type="entry name" value="Gal_Oxase/kelch_b-propeller"/>
</dbReference>
<dbReference type="PANTHER" id="PTHR15549:SF27">
    <property type="entry name" value="CHITIN-BINDING TYPE-1 DOMAIN-CONTAINING PROTEIN"/>
    <property type="match status" value="1"/>
</dbReference>
<feature type="compositionally biased region" description="Polar residues" evidence="5">
    <location>
        <begin position="708"/>
        <end position="727"/>
    </location>
</feature>
<dbReference type="SUPFAM" id="SSF50965">
    <property type="entry name" value="Galactose oxidase, central domain"/>
    <property type="match status" value="1"/>
</dbReference>
<gene>
    <name evidence="7" type="ORF">T069G_08050</name>
</gene>
<dbReference type="AlphaFoldDB" id="A0A9W9B608"/>
<keyword evidence="4 6" id="KW-0472">Membrane</keyword>
<evidence type="ECO:0000256" key="3">
    <source>
        <dbReference type="ARBA" id="ARBA00022989"/>
    </source>
</evidence>